<evidence type="ECO:0000313" key="3">
    <source>
        <dbReference type="Proteomes" id="UP001454036"/>
    </source>
</evidence>
<keyword evidence="2" id="KW-0812">Transmembrane</keyword>
<proteinExistence type="predicted"/>
<evidence type="ECO:0000259" key="1">
    <source>
        <dbReference type="Pfam" id="PF07727"/>
    </source>
</evidence>
<feature type="domain" description="Reverse transcriptase Ty1/copia-type" evidence="1">
    <location>
        <begin position="144"/>
        <end position="306"/>
    </location>
</feature>
<dbReference type="EMBL" id="BAABME010005396">
    <property type="protein sequence ID" value="GAA0165489.1"/>
    <property type="molecule type" value="Genomic_DNA"/>
</dbReference>
<dbReference type="AlphaFoldDB" id="A0AAV3QP26"/>
<reference evidence="2 3" key="1">
    <citation type="submission" date="2024-01" db="EMBL/GenBank/DDBJ databases">
        <title>The complete chloroplast genome sequence of Lithospermum erythrorhizon: insights into the phylogenetic relationship among Boraginaceae species and the maternal lineages of purple gromwells.</title>
        <authorList>
            <person name="Okada T."/>
            <person name="Watanabe K."/>
        </authorList>
    </citation>
    <scope>NUCLEOTIDE SEQUENCE [LARGE SCALE GENOMIC DNA]</scope>
</reference>
<keyword evidence="2" id="KW-0675">Receptor</keyword>
<name>A0AAV3QP26_LITER</name>
<dbReference type="Proteomes" id="UP001454036">
    <property type="component" value="Unassembled WGS sequence"/>
</dbReference>
<organism evidence="2 3">
    <name type="scientific">Lithospermum erythrorhizon</name>
    <name type="common">Purple gromwell</name>
    <name type="synonym">Lithospermum officinale var. erythrorhizon</name>
    <dbReference type="NCBI Taxonomy" id="34254"/>
    <lineage>
        <taxon>Eukaryota</taxon>
        <taxon>Viridiplantae</taxon>
        <taxon>Streptophyta</taxon>
        <taxon>Embryophyta</taxon>
        <taxon>Tracheophyta</taxon>
        <taxon>Spermatophyta</taxon>
        <taxon>Magnoliopsida</taxon>
        <taxon>eudicotyledons</taxon>
        <taxon>Gunneridae</taxon>
        <taxon>Pentapetalae</taxon>
        <taxon>asterids</taxon>
        <taxon>lamiids</taxon>
        <taxon>Boraginales</taxon>
        <taxon>Boraginaceae</taxon>
        <taxon>Boraginoideae</taxon>
        <taxon>Lithospermeae</taxon>
        <taxon>Lithospermum</taxon>
    </lineage>
</organism>
<dbReference type="InterPro" id="IPR043502">
    <property type="entry name" value="DNA/RNA_pol_sf"/>
</dbReference>
<accession>A0AAV3QP26</accession>
<sequence length="358" mass="40093">MFKSSQIAQPPAVHSIMPSIIPTTLPTFTIPSPPPAVPTPPLVPPYTHAMQTRAKSGIHKPRQFLSLSASATTPNPLLHTPSCFSDIVKYKHWSQAMSDEYNALISNNTWKLVPADSGQHLIGCKWIFRVKLNSNGTLDKYKDRQLDIKNAFLNGALSKTVYMKQPPGFVNSDYPSHVCLLQKYLYGLKQAPRTWFISISTVLLDVGFVQSTAIHSLFTYLHDGHTLYFLLYIDDMIFTGSSQHLLNDFIHKLNQHFALTDLGELHYFLGIEVIRSSAGLILSQRKYAADLLHKYHMENTKAVSTPSSLKSSTLPNASTIMTAPHEYRSLVGALQYLFITRPDITYAVNSASQFMHSL</sequence>
<protein>
    <submittedName>
        <fullName evidence="2">Transmembrane signal receptor</fullName>
    </submittedName>
</protein>
<keyword evidence="2" id="KW-0472">Membrane</keyword>
<gene>
    <name evidence="2" type="ORF">LIER_20882</name>
</gene>
<dbReference type="Pfam" id="PF07727">
    <property type="entry name" value="RVT_2"/>
    <property type="match status" value="1"/>
</dbReference>
<keyword evidence="3" id="KW-1185">Reference proteome</keyword>
<dbReference type="SUPFAM" id="SSF56672">
    <property type="entry name" value="DNA/RNA polymerases"/>
    <property type="match status" value="1"/>
</dbReference>
<comment type="caution">
    <text evidence="2">The sequence shown here is derived from an EMBL/GenBank/DDBJ whole genome shotgun (WGS) entry which is preliminary data.</text>
</comment>
<evidence type="ECO:0000313" key="2">
    <source>
        <dbReference type="EMBL" id="GAA0165489.1"/>
    </source>
</evidence>
<dbReference type="InterPro" id="IPR013103">
    <property type="entry name" value="RVT_2"/>
</dbReference>